<dbReference type="GO" id="GO:0030833">
    <property type="term" value="P:regulation of actin filament polymerization"/>
    <property type="evidence" value="ECO:0007669"/>
    <property type="project" value="TreeGrafter"/>
</dbReference>
<evidence type="ECO:0000313" key="4">
    <source>
        <dbReference type="Proteomes" id="UP000653454"/>
    </source>
</evidence>
<gene>
    <name evidence="3" type="ORF">PLXY2_LOCUS13606</name>
</gene>
<dbReference type="PANTHER" id="PTHR14938:SF2">
    <property type="entry name" value="HCLS1-ASSOCIATED PROTEIN X-1"/>
    <property type="match status" value="1"/>
</dbReference>
<keyword evidence="4" id="KW-1185">Reference proteome</keyword>
<dbReference type="PANTHER" id="PTHR14938">
    <property type="entry name" value="HCLS1-ASSOCIATED PROTEIN X-1"/>
    <property type="match status" value="1"/>
</dbReference>
<dbReference type="Proteomes" id="UP000653454">
    <property type="component" value="Unassembled WGS sequence"/>
</dbReference>
<evidence type="ECO:0000256" key="1">
    <source>
        <dbReference type="SAM" id="MobiDB-lite"/>
    </source>
</evidence>
<reference evidence="3" key="1">
    <citation type="submission" date="2020-11" db="EMBL/GenBank/DDBJ databases">
        <authorList>
            <person name="Whiteford S."/>
        </authorList>
    </citation>
    <scope>NUCLEOTIDE SEQUENCE</scope>
</reference>
<organism evidence="3 4">
    <name type="scientific">Plutella xylostella</name>
    <name type="common">Diamondback moth</name>
    <name type="synonym">Plutella maculipennis</name>
    <dbReference type="NCBI Taxonomy" id="51655"/>
    <lineage>
        <taxon>Eukaryota</taxon>
        <taxon>Metazoa</taxon>
        <taxon>Ecdysozoa</taxon>
        <taxon>Arthropoda</taxon>
        <taxon>Hexapoda</taxon>
        <taxon>Insecta</taxon>
        <taxon>Pterygota</taxon>
        <taxon>Neoptera</taxon>
        <taxon>Endopterygota</taxon>
        <taxon>Lepidoptera</taxon>
        <taxon>Glossata</taxon>
        <taxon>Ditrysia</taxon>
        <taxon>Yponomeutoidea</taxon>
        <taxon>Plutellidae</taxon>
        <taxon>Plutella</taxon>
    </lineage>
</organism>
<dbReference type="PROSITE" id="PS50222">
    <property type="entry name" value="EF_HAND_2"/>
    <property type="match status" value="1"/>
</dbReference>
<comment type="caution">
    <text evidence="3">The sequence shown here is derived from an EMBL/GenBank/DDBJ whole genome shotgun (WGS) entry which is preliminary data.</text>
</comment>
<dbReference type="GO" id="GO:0016324">
    <property type="term" value="C:apical plasma membrane"/>
    <property type="evidence" value="ECO:0007669"/>
    <property type="project" value="TreeGrafter"/>
</dbReference>
<dbReference type="AlphaFoldDB" id="A0A8S4G4X6"/>
<evidence type="ECO:0000259" key="2">
    <source>
        <dbReference type="PROSITE" id="PS50222"/>
    </source>
</evidence>
<protein>
    <submittedName>
        <fullName evidence="3">(diamondback moth) hypothetical protein</fullName>
    </submittedName>
</protein>
<feature type="domain" description="EF-hand" evidence="2">
    <location>
        <begin position="126"/>
        <end position="148"/>
    </location>
</feature>
<dbReference type="GO" id="GO:0030136">
    <property type="term" value="C:clathrin-coated vesicle"/>
    <property type="evidence" value="ECO:0007669"/>
    <property type="project" value="TreeGrafter"/>
</dbReference>
<dbReference type="InterPro" id="IPR002048">
    <property type="entry name" value="EF_hand_dom"/>
</dbReference>
<dbReference type="GO" id="GO:0005509">
    <property type="term" value="F:calcium ion binding"/>
    <property type="evidence" value="ECO:0007669"/>
    <property type="project" value="InterPro"/>
</dbReference>
<sequence length="217" mass="24534">MSMNFMMDKVRAFLGIPPEVPRNDFRNPIWGDDDDDGDELYERQAHINVFTDPNLLQSEITRQMFDMFKTFGNFFGDAMEGFEEGQRHAFDDITGVTPDTGDEFNNGNLRDYYLKPGYHRQQPKEDEDLDGKISSQEISGMLKNKGDHSNSLIPFGGNIMPGTSFSKTIITTSIRKPDGTVETKRIVKNGNEVTEETITTTSSQSGPDDQSPLRPEY</sequence>
<dbReference type="GO" id="GO:0005739">
    <property type="term" value="C:mitochondrion"/>
    <property type="evidence" value="ECO:0007669"/>
    <property type="project" value="TreeGrafter"/>
</dbReference>
<accession>A0A8S4G4X6</accession>
<proteinExistence type="predicted"/>
<dbReference type="EMBL" id="CAJHNJ030000100">
    <property type="protein sequence ID" value="CAG9135329.1"/>
    <property type="molecule type" value="Genomic_DNA"/>
</dbReference>
<dbReference type="GO" id="GO:0016529">
    <property type="term" value="C:sarcoplasmic reticulum"/>
    <property type="evidence" value="ECO:0007669"/>
    <property type="project" value="TreeGrafter"/>
</dbReference>
<dbReference type="InterPro" id="IPR017248">
    <property type="entry name" value="HAX-1"/>
</dbReference>
<evidence type="ECO:0000313" key="3">
    <source>
        <dbReference type="EMBL" id="CAG9135329.1"/>
    </source>
</evidence>
<dbReference type="GO" id="GO:0043066">
    <property type="term" value="P:negative regulation of apoptotic process"/>
    <property type="evidence" value="ECO:0007669"/>
    <property type="project" value="InterPro"/>
</dbReference>
<dbReference type="GO" id="GO:0015629">
    <property type="term" value="C:actin cytoskeleton"/>
    <property type="evidence" value="ECO:0007669"/>
    <property type="project" value="TreeGrafter"/>
</dbReference>
<feature type="region of interest" description="Disordered" evidence="1">
    <location>
        <begin position="181"/>
        <end position="217"/>
    </location>
</feature>
<name>A0A8S4G4X6_PLUXY</name>